<accession>G9MTW1</accession>
<dbReference type="Proteomes" id="UP000007115">
    <property type="component" value="Unassembled WGS sequence"/>
</dbReference>
<dbReference type="VEuPathDB" id="FungiDB:TRIVIDRAFT_201436"/>
<sequence>MTGKVQGANRHKRARYENSVVPNSPRNPTLLDTINLSSGDEATIVADPAAAQVAYVLPSQTATQDAEDICHSAMLQLVSPASEPALRWPVQDSLPINILFDIEDSFCRPSADEQPHSQQRPECHEGQGQLTDASSMNTGLETSRHGSEACTTRHVSREPSNSGPPEAQPSLRSGLGSTSSARDRTPLNCIPLLEQLWQREGCAHLQPDSVIATNKKAVSALSKLVPGLDSCDKGEADLMLYTLVMQAIVNSYRQVCDSWLQAGSDVSGPPNKGPLTPCEMDAPRFRFGTFEIDAESQRKLFTQVVLGEINKAMLLWTKLWAVVSTQQLNGRGGMGLCENILLEAGITLQRKITEISTSVAVYSTEPQ</sequence>
<feature type="region of interest" description="Disordered" evidence="1">
    <location>
        <begin position="108"/>
        <end position="182"/>
    </location>
</feature>
<reference evidence="2 3" key="1">
    <citation type="journal article" date="2011" name="Genome Biol.">
        <title>Comparative genome sequence analysis underscores mycoparasitism as the ancestral life style of Trichoderma.</title>
        <authorList>
            <person name="Kubicek C.P."/>
            <person name="Herrera-Estrella A."/>
            <person name="Seidl-Seiboth V."/>
            <person name="Martinez D.A."/>
            <person name="Druzhinina I.S."/>
            <person name="Thon M."/>
            <person name="Zeilinger S."/>
            <person name="Casas-Flores S."/>
            <person name="Horwitz B.A."/>
            <person name="Mukherjee P.K."/>
            <person name="Mukherjee M."/>
            <person name="Kredics L."/>
            <person name="Alcaraz L.D."/>
            <person name="Aerts A."/>
            <person name="Antal Z."/>
            <person name="Atanasova L."/>
            <person name="Cervantes-Badillo M.G."/>
            <person name="Challacombe J."/>
            <person name="Chertkov O."/>
            <person name="McCluskey K."/>
            <person name="Coulpier F."/>
            <person name="Deshpande N."/>
            <person name="von Doehren H."/>
            <person name="Ebbole D.J."/>
            <person name="Esquivel-Naranjo E.U."/>
            <person name="Fekete E."/>
            <person name="Flipphi M."/>
            <person name="Glaser F."/>
            <person name="Gomez-Rodriguez E.Y."/>
            <person name="Gruber S."/>
            <person name="Han C."/>
            <person name="Henrissat B."/>
            <person name="Hermosa R."/>
            <person name="Hernandez-Onate M."/>
            <person name="Karaffa L."/>
            <person name="Kosti I."/>
            <person name="Le Crom S."/>
            <person name="Lindquist E."/>
            <person name="Lucas S."/>
            <person name="Luebeck M."/>
            <person name="Luebeck P.S."/>
            <person name="Margeot A."/>
            <person name="Metz B."/>
            <person name="Misra M."/>
            <person name="Nevalainen H."/>
            <person name="Omann M."/>
            <person name="Packer N."/>
            <person name="Perrone G."/>
            <person name="Uresti-Rivera E.E."/>
            <person name="Salamov A."/>
            <person name="Schmoll M."/>
            <person name="Seiboth B."/>
            <person name="Shapiro H."/>
            <person name="Sukno S."/>
            <person name="Tamayo-Ramos J.A."/>
            <person name="Tisch D."/>
            <person name="Wiest A."/>
            <person name="Wilkinson H.H."/>
            <person name="Zhang M."/>
            <person name="Coutinho P.M."/>
            <person name="Kenerley C.M."/>
            <person name="Monte E."/>
            <person name="Baker S.E."/>
            <person name="Grigoriev I.V."/>
        </authorList>
    </citation>
    <scope>NUCLEOTIDE SEQUENCE [LARGE SCALE GENOMIC DNA]</scope>
    <source>
        <strain evidence="3">Gv29-8 / FGSC 10586</strain>
    </source>
</reference>
<feature type="region of interest" description="Disordered" evidence="1">
    <location>
        <begin position="1"/>
        <end position="27"/>
    </location>
</feature>
<dbReference type="GeneID" id="25790146"/>
<dbReference type="EMBL" id="ABDF02000014">
    <property type="protein sequence ID" value="EHK22119.1"/>
    <property type="molecule type" value="Genomic_DNA"/>
</dbReference>
<name>G9MTW1_HYPVG</name>
<gene>
    <name evidence="2" type="ORF">TRIVIDRAFT_201436</name>
</gene>
<evidence type="ECO:0000313" key="3">
    <source>
        <dbReference type="Proteomes" id="UP000007115"/>
    </source>
</evidence>
<dbReference type="AlphaFoldDB" id="G9MTW1"/>
<feature type="compositionally biased region" description="Basic and acidic residues" evidence="1">
    <location>
        <begin position="110"/>
        <end position="125"/>
    </location>
</feature>
<dbReference type="HOGENOM" id="CLU_816382_0_0_1"/>
<keyword evidence="3" id="KW-1185">Reference proteome</keyword>
<proteinExistence type="predicted"/>
<protein>
    <recommendedName>
        <fullName evidence="4">Aflatoxin regulatory protein domain-containing protein</fullName>
    </recommendedName>
</protein>
<evidence type="ECO:0000256" key="1">
    <source>
        <dbReference type="SAM" id="MobiDB-lite"/>
    </source>
</evidence>
<comment type="caution">
    <text evidence="2">The sequence shown here is derived from an EMBL/GenBank/DDBJ whole genome shotgun (WGS) entry which is preliminary data.</text>
</comment>
<dbReference type="RefSeq" id="XP_013956312.1">
    <property type="nucleotide sequence ID" value="XM_014100837.1"/>
</dbReference>
<dbReference type="InParanoid" id="G9MTW1"/>
<evidence type="ECO:0000313" key="2">
    <source>
        <dbReference type="EMBL" id="EHK22119.1"/>
    </source>
</evidence>
<organism evidence="2 3">
    <name type="scientific">Hypocrea virens (strain Gv29-8 / FGSC 10586)</name>
    <name type="common">Gliocladium virens</name>
    <name type="synonym">Trichoderma virens</name>
    <dbReference type="NCBI Taxonomy" id="413071"/>
    <lineage>
        <taxon>Eukaryota</taxon>
        <taxon>Fungi</taxon>
        <taxon>Dikarya</taxon>
        <taxon>Ascomycota</taxon>
        <taxon>Pezizomycotina</taxon>
        <taxon>Sordariomycetes</taxon>
        <taxon>Hypocreomycetidae</taxon>
        <taxon>Hypocreales</taxon>
        <taxon>Hypocreaceae</taxon>
        <taxon>Trichoderma</taxon>
    </lineage>
</organism>
<feature type="compositionally biased region" description="Polar residues" evidence="1">
    <location>
        <begin position="128"/>
        <end position="141"/>
    </location>
</feature>
<evidence type="ECO:0008006" key="4">
    <source>
        <dbReference type="Google" id="ProtNLM"/>
    </source>
</evidence>
<dbReference type="eggNOG" id="ENOG502T4HP">
    <property type="taxonomic scope" value="Eukaryota"/>
</dbReference>
<dbReference type="OrthoDB" id="4828601at2759"/>